<sequence length="370" mass="40777">MNRACSRLSFRPTAPEGAGAREGYDMQASALFGVLAAVIFGSSALAQSKALVTEEAMVKSSDPGIEIYVRNKRPADMTSFRPEQTIIYVHGATYPSETAFDLKLDGLSWMEYIASRGYDVWLLDLRGYGRSTRPAEMADKPDANAPIVTGETAVKDIGSVVDFVLQRRNIPRVNLLGWSWGTTLMATYTTQNASKVERLVLYAPSWIRQTASLVQAGPGRLGAYRTVTREQARERWYTGVPEDKKGDLIPVGWFDAWADATFATDPVGAAMTPPVLRAPNGVVQDGQQYSGAGKPYYDPAKITVPTLLVHAEWDKDTPPYMAQALFPLLTNSPGKRYVQLAEGTHTIIMEKNRLKLFEAVQAFLDEGRKD</sequence>
<protein>
    <submittedName>
        <fullName evidence="2">Alpha/beta hydrolase</fullName>
    </submittedName>
</protein>
<dbReference type="InterPro" id="IPR050266">
    <property type="entry name" value="AB_hydrolase_sf"/>
</dbReference>
<accession>A0AA88BBL7</accession>
<dbReference type="InterPro" id="IPR029058">
    <property type="entry name" value="AB_hydrolase_fold"/>
</dbReference>
<proteinExistence type="predicted"/>
<dbReference type="RefSeq" id="WP_244659456.1">
    <property type="nucleotide sequence ID" value="NZ_BMHC01000021.1"/>
</dbReference>
<feature type="domain" description="AB hydrolase-1" evidence="1">
    <location>
        <begin position="109"/>
        <end position="351"/>
    </location>
</feature>
<dbReference type="SUPFAM" id="SSF53474">
    <property type="entry name" value="alpha/beta-Hydrolases"/>
    <property type="match status" value="1"/>
</dbReference>
<evidence type="ECO:0000259" key="1">
    <source>
        <dbReference type="Pfam" id="PF00561"/>
    </source>
</evidence>
<dbReference type="GO" id="GO:0016787">
    <property type="term" value="F:hydrolase activity"/>
    <property type="evidence" value="ECO:0007669"/>
    <property type="project" value="UniProtKB-KW"/>
</dbReference>
<dbReference type="PANTHER" id="PTHR43798">
    <property type="entry name" value="MONOACYLGLYCEROL LIPASE"/>
    <property type="match status" value="1"/>
</dbReference>
<dbReference type="EMBL" id="BMHC01000021">
    <property type="protein sequence ID" value="GGI31698.1"/>
    <property type="molecule type" value="Genomic_DNA"/>
</dbReference>
<dbReference type="PANTHER" id="PTHR43798:SF33">
    <property type="entry name" value="HYDROLASE, PUTATIVE (AFU_ORTHOLOGUE AFUA_2G14860)-RELATED"/>
    <property type="match status" value="1"/>
</dbReference>
<dbReference type="Gene3D" id="3.40.50.1820">
    <property type="entry name" value="alpha/beta hydrolase"/>
    <property type="match status" value="1"/>
</dbReference>
<dbReference type="Proteomes" id="UP000625079">
    <property type="component" value="Unassembled WGS sequence"/>
</dbReference>
<dbReference type="Pfam" id="PF00561">
    <property type="entry name" value="Abhydrolase_1"/>
    <property type="match status" value="1"/>
</dbReference>
<keyword evidence="2" id="KW-0378">Hydrolase</keyword>
<reference evidence="2" key="1">
    <citation type="journal article" date="2014" name="Int. J. Syst. Evol. Microbiol.">
        <title>Complete genome sequence of Corynebacterium casei LMG S-19264T (=DSM 44701T), isolated from a smear-ripened cheese.</title>
        <authorList>
            <consortium name="US DOE Joint Genome Institute (JGI-PGF)"/>
            <person name="Walter F."/>
            <person name="Albersmeier A."/>
            <person name="Kalinowski J."/>
            <person name="Ruckert C."/>
        </authorList>
    </citation>
    <scope>NUCLEOTIDE SEQUENCE</scope>
    <source>
        <strain evidence="2">CGMCC 1.15034</strain>
    </source>
</reference>
<dbReference type="GO" id="GO:0016020">
    <property type="term" value="C:membrane"/>
    <property type="evidence" value="ECO:0007669"/>
    <property type="project" value="TreeGrafter"/>
</dbReference>
<dbReference type="AlphaFoldDB" id="A0AA88BBL7"/>
<evidence type="ECO:0000313" key="3">
    <source>
        <dbReference type="Proteomes" id="UP000625079"/>
    </source>
</evidence>
<dbReference type="InterPro" id="IPR000073">
    <property type="entry name" value="AB_hydrolase_1"/>
</dbReference>
<name>A0AA88BBL7_9BRAD</name>
<gene>
    <name evidence="2" type="ORF">GCM10010987_65710</name>
</gene>
<reference evidence="2" key="2">
    <citation type="submission" date="2022-12" db="EMBL/GenBank/DDBJ databases">
        <authorList>
            <person name="Sun Q."/>
            <person name="Zhou Y."/>
        </authorList>
    </citation>
    <scope>NUCLEOTIDE SEQUENCE</scope>
    <source>
        <strain evidence="2">CGMCC 1.15034</strain>
    </source>
</reference>
<organism evidence="2 3">
    <name type="scientific">Bradyrhizobium guangdongense</name>
    <dbReference type="NCBI Taxonomy" id="1325090"/>
    <lineage>
        <taxon>Bacteria</taxon>
        <taxon>Pseudomonadati</taxon>
        <taxon>Pseudomonadota</taxon>
        <taxon>Alphaproteobacteria</taxon>
        <taxon>Hyphomicrobiales</taxon>
        <taxon>Nitrobacteraceae</taxon>
        <taxon>Bradyrhizobium</taxon>
    </lineage>
</organism>
<comment type="caution">
    <text evidence="2">The sequence shown here is derived from an EMBL/GenBank/DDBJ whole genome shotgun (WGS) entry which is preliminary data.</text>
</comment>
<evidence type="ECO:0000313" key="2">
    <source>
        <dbReference type="EMBL" id="GGI31698.1"/>
    </source>
</evidence>